<evidence type="ECO:0000313" key="2">
    <source>
        <dbReference type="Proteomes" id="UP001160625"/>
    </source>
</evidence>
<proteinExistence type="predicted"/>
<accession>A0ABT6MX97</accession>
<protein>
    <submittedName>
        <fullName evidence="1">Uncharacterized protein</fullName>
    </submittedName>
</protein>
<organism evidence="1 2">
    <name type="scientific">Sphingomonas oryzagri</name>
    <dbReference type="NCBI Taxonomy" id="3042314"/>
    <lineage>
        <taxon>Bacteria</taxon>
        <taxon>Pseudomonadati</taxon>
        <taxon>Pseudomonadota</taxon>
        <taxon>Alphaproteobacteria</taxon>
        <taxon>Sphingomonadales</taxon>
        <taxon>Sphingomonadaceae</taxon>
        <taxon>Sphingomonas</taxon>
    </lineage>
</organism>
<dbReference type="EMBL" id="JARYGZ010000001">
    <property type="protein sequence ID" value="MDH7637659.1"/>
    <property type="molecule type" value="Genomic_DNA"/>
</dbReference>
<keyword evidence="2" id="KW-1185">Reference proteome</keyword>
<comment type="caution">
    <text evidence="1">The sequence shown here is derived from an EMBL/GenBank/DDBJ whole genome shotgun (WGS) entry which is preliminary data.</text>
</comment>
<dbReference type="Proteomes" id="UP001160625">
    <property type="component" value="Unassembled WGS sequence"/>
</dbReference>
<name>A0ABT6MX97_9SPHN</name>
<sequence length="68" mass="7203">MGHGFAIQPPRAAYVHLDELRLLHLIADAQVGTIDDGMPQPLRSIITDAAAALCAFGVALHADAERLS</sequence>
<gene>
    <name evidence="1" type="ORF">QGN17_02845</name>
</gene>
<dbReference type="RefSeq" id="WP_281043002.1">
    <property type="nucleotide sequence ID" value="NZ_JARYGZ010000001.1"/>
</dbReference>
<evidence type="ECO:0000313" key="1">
    <source>
        <dbReference type="EMBL" id="MDH7637659.1"/>
    </source>
</evidence>
<reference evidence="1" key="1">
    <citation type="submission" date="2023-04" db="EMBL/GenBank/DDBJ databases">
        <title>Sphingomonas sp. MAHUQ-71 isolated from rice field.</title>
        <authorList>
            <person name="Huq M.A."/>
        </authorList>
    </citation>
    <scope>NUCLEOTIDE SEQUENCE</scope>
    <source>
        <strain evidence="1">MAHUQ-71</strain>
    </source>
</reference>